<evidence type="ECO:0000313" key="12">
    <source>
        <dbReference type="EMBL" id="OGE41678.1"/>
    </source>
</evidence>
<evidence type="ECO:0000256" key="2">
    <source>
        <dbReference type="ARBA" id="ARBA00010231"/>
    </source>
</evidence>
<evidence type="ECO:0000259" key="9">
    <source>
        <dbReference type="Pfam" id="PF02878"/>
    </source>
</evidence>
<dbReference type="PROSITE" id="PS00710">
    <property type="entry name" value="PGM_PMM"/>
    <property type="match status" value="1"/>
</dbReference>
<feature type="domain" description="Alpha-D-phosphohexomutase alpha/beta/alpha" evidence="10">
    <location>
        <begin position="182"/>
        <end position="268"/>
    </location>
</feature>
<evidence type="ECO:0000256" key="6">
    <source>
        <dbReference type="ARBA" id="ARBA00023235"/>
    </source>
</evidence>
<dbReference type="Pfam" id="PF00408">
    <property type="entry name" value="PGM_PMM_IV"/>
    <property type="match status" value="1"/>
</dbReference>
<comment type="caution">
    <text evidence="12">The sequence shown here is derived from an EMBL/GenBank/DDBJ whole genome shotgun (WGS) entry which is preliminary data.</text>
</comment>
<gene>
    <name evidence="12" type="ORF">A3B45_04825</name>
</gene>
<comment type="cofactor">
    <cofactor evidence="1">
        <name>Mg(2+)</name>
        <dbReference type="ChEBI" id="CHEBI:18420"/>
    </cofactor>
</comment>
<dbReference type="STRING" id="1797785.A3B45_04825"/>
<evidence type="ECO:0008006" key="14">
    <source>
        <dbReference type="Google" id="ProtNLM"/>
    </source>
</evidence>
<dbReference type="CDD" id="cd03089">
    <property type="entry name" value="PMM_PGM"/>
    <property type="match status" value="1"/>
</dbReference>
<dbReference type="InterPro" id="IPR016055">
    <property type="entry name" value="A-D-PHexomutase_a/b/a-I/II/III"/>
</dbReference>
<keyword evidence="6" id="KW-0413">Isomerase</keyword>
<evidence type="ECO:0000259" key="8">
    <source>
        <dbReference type="Pfam" id="PF00408"/>
    </source>
</evidence>
<comment type="similarity">
    <text evidence="2 7">Belongs to the phosphohexose mutase family.</text>
</comment>
<dbReference type="InterPro" id="IPR005843">
    <property type="entry name" value="A-D-PHexomutase_C"/>
</dbReference>
<evidence type="ECO:0000259" key="10">
    <source>
        <dbReference type="Pfam" id="PF02879"/>
    </source>
</evidence>
<dbReference type="InterPro" id="IPR036900">
    <property type="entry name" value="A-D-PHexomutase_C_sf"/>
</dbReference>
<dbReference type="PANTHER" id="PTHR43771">
    <property type="entry name" value="PHOSPHOMANNOMUTASE"/>
    <property type="match status" value="1"/>
</dbReference>
<dbReference type="GO" id="GO:0000287">
    <property type="term" value="F:magnesium ion binding"/>
    <property type="evidence" value="ECO:0007669"/>
    <property type="project" value="InterPro"/>
</dbReference>
<dbReference type="InterPro" id="IPR005845">
    <property type="entry name" value="A-D-PHexomutase_a/b/a-II"/>
</dbReference>
<reference evidence="12 13" key="1">
    <citation type="journal article" date="2016" name="Nat. Commun.">
        <title>Thousands of microbial genomes shed light on interconnected biogeochemical processes in an aquifer system.</title>
        <authorList>
            <person name="Anantharaman K."/>
            <person name="Brown C.T."/>
            <person name="Hug L.A."/>
            <person name="Sharon I."/>
            <person name="Castelle C.J."/>
            <person name="Probst A.J."/>
            <person name="Thomas B.C."/>
            <person name="Singh A."/>
            <person name="Wilkins M.J."/>
            <person name="Karaoz U."/>
            <person name="Brodie E.L."/>
            <person name="Williams K.H."/>
            <person name="Hubbard S.S."/>
            <person name="Banfield J.F."/>
        </authorList>
    </citation>
    <scope>NUCLEOTIDE SEQUENCE [LARGE SCALE GENOMIC DNA]</scope>
</reference>
<name>A0A1F5KL72_9BACT</name>
<dbReference type="Proteomes" id="UP000178565">
    <property type="component" value="Unassembled WGS sequence"/>
</dbReference>
<evidence type="ECO:0000256" key="1">
    <source>
        <dbReference type="ARBA" id="ARBA00001946"/>
    </source>
</evidence>
<dbReference type="PANTHER" id="PTHR43771:SF1">
    <property type="entry name" value="PHOSPHOMANNOMUTASE"/>
    <property type="match status" value="1"/>
</dbReference>
<dbReference type="Pfam" id="PF02880">
    <property type="entry name" value="PGM_PMM_III"/>
    <property type="match status" value="1"/>
</dbReference>
<keyword evidence="3" id="KW-0597">Phosphoprotein</keyword>
<keyword evidence="5 7" id="KW-0460">Magnesium</keyword>
<sequence>MSKVTIMPPEGIFKSYDIRGIYPHELNEEFAVPITKAIYKLLSEQLSKTEPLSIAVGRDMRLSSPVIFESVTKTLMELGAKVIDLGIASTPTFYYAVFSKKYDGGIQITASHNPKEYNGIKIVRSSPTGLVKIGKNTGMEDIKRMVREGVALVARGEGRIEKLEGILEAEIQNALKIVGYPEVKKYKIVADAANALGALYINALFKAIPGELVKMNFELDGTFPAHQADPLQKETLVDLQKRVKEEKADLGLAPDGDGDRLFFIDEKGEIIPPSLITALVAKELLTDKKGETILFDIRYILTPKKIVEEYGGKYEVTRVGHAFITEKMHQTGAIFAGESSSHYFFRETGNAESQIPMILFVLKVMTREGKPISEIINNLRKSHESGETNYKVKNALEIIEALKEKYKYGDISTLDGIAVTFEDWRFSVRTSNTEPLLRLNVEHIGKKDLEGRVNELVSEIEKHAVFENLPK</sequence>
<dbReference type="InterPro" id="IPR005846">
    <property type="entry name" value="A-D-PHexomutase_a/b/a-III"/>
</dbReference>
<dbReference type="EMBL" id="MFDM01000033">
    <property type="protein sequence ID" value="OGE41678.1"/>
    <property type="molecule type" value="Genomic_DNA"/>
</dbReference>
<dbReference type="GO" id="GO:0005975">
    <property type="term" value="P:carbohydrate metabolic process"/>
    <property type="evidence" value="ECO:0007669"/>
    <property type="project" value="InterPro"/>
</dbReference>
<evidence type="ECO:0000256" key="5">
    <source>
        <dbReference type="ARBA" id="ARBA00022842"/>
    </source>
</evidence>
<proteinExistence type="inferred from homology"/>
<organism evidence="12 13">
    <name type="scientific">Candidatus Daviesbacteria bacterium RIFCSPLOWO2_01_FULL_39_12</name>
    <dbReference type="NCBI Taxonomy" id="1797785"/>
    <lineage>
        <taxon>Bacteria</taxon>
        <taxon>Candidatus Daviesiibacteriota</taxon>
    </lineage>
</organism>
<dbReference type="Pfam" id="PF02878">
    <property type="entry name" value="PGM_PMM_I"/>
    <property type="match status" value="1"/>
</dbReference>
<feature type="domain" description="Alpha-D-phosphohexomutase C-terminal" evidence="8">
    <location>
        <begin position="387"/>
        <end position="444"/>
    </location>
</feature>
<dbReference type="InterPro" id="IPR016066">
    <property type="entry name" value="A-D-PHexomutase_CS"/>
</dbReference>
<evidence type="ECO:0000313" key="13">
    <source>
        <dbReference type="Proteomes" id="UP000178565"/>
    </source>
</evidence>
<dbReference type="Pfam" id="PF02879">
    <property type="entry name" value="PGM_PMM_II"/>
    <property type="match status" value="1"/>
</dbReference>
<dbReference type="InterPro" id="IPR005844">
    <property type="entry name" value="A-D-PHexomutase_a/b/a-I"/>
</dbReference>
<feature type="domain" description="Alpha-D-phosphohexomutase alpha/beta/alpha" evidence="11">
    <location>
        <begin position="276"/>
        <end position="379"/>
    </location>
</feature>
<dbReference type="Gene3D" id="3.30.310.50">
    <property type="entry name" value="Alpha-D-phosphohexomutase, C-terminal domain"/>
    <property type="match status" value="1"/>
</dbReference>
<evidence type="ECO:0000256" key="3">
    <source>
        <dbReference type="ARBA" id="ARBA00022553"/>
    </source>
</evidence>
<dbReference type="GO" id="GO:0016868">
    <property type="term" value="F:intramolecular phosphotransferase activity"/>
    <property type="evidence" value="ECO:0007669"/>
    <property type="project" value="InterPro"/>
</dbReference>
<dbReference type="SUPFAM" id="SSF53738">
    <property type="entry name" value="Phosphoglucomutase, first 3 domains"/>
    <property type="match status" value="3"/>
</dbReference>
<dbReference type="Gene3D" id="3.40.120.10">
    <property type="entry name" value="Alpha-D-Glucose-1,6-Bisphosphate, subunit A, domain 3"/>
    <property type="match status" value="3"/>
</dbReference>
<feature type="domain" description="Alpha-D-phosphohexomutase alpha/beta/alpha" evidence="9">
    <location>
        <begin position="12"/>
        <end position="126"/>
    </location>
</feature>
<protein>
    <recommendedName>
        <fullName evidence="14">Phosphomannomutase/phosphoglucomutase</fullName>
    </recommendedName>
</protein>
<dbReference type="PRINTS" id="PR00509">
    <property type="entry name" value="PGMPMM"/>
</dbReference>
<evidence type="ECO:0000256" key="4">
    <source>
        <dbReference type="ARBA" id="ARBA00022723"/>
    </source>
</evidence>
<dbReference type="InterPro" id="IPR005841">
    <property type="entry name" value="Alpha-D-phosphohexomutase_SF"/>
</dbReference>
<accession>A0A1F5KL72</accession>
<keyword evidence="4 7" id="KW-0479">Metal-binding</keyword>
<evidence type="ECO:0000256" key="7">
    <source>
        <dbReference type="RuleBase" id="RU004326"/>
    </source>
</evidence>
<dbReference type="SUPFAM" id="SSF55957">
    <property type="entry name" value="Phosphoglucomutase, C-terminal domain"/>
    <property type="match status" value="1"/>
</dbReference>
<dbReference type="AlphaFoldDB" id="A0A1F5KL72"/>
<evidence type="ECO:0000259" key="11">
    <source>
        <dbReference type="Pfam" id="PF02880"/>
    </source>
</evidence>